<feature type="disulfide bond" evidence="14">
    <location>
        <begin position="34"/>
        <end position="65"/>
    </location>
</feature>
<evidence type="ECO:0000313" key="19">
    <source>
        <dbReference type="EMBL" id="OAQ61906.1"/>
    </source>
</evidence>
<comment type="similarity">
    <text evidence="4">Belongs to the RBT5 family.</text>
</comment>
<dbReference type="InterPro" id="IPR008427">
    <property type="entry name" value="Extracellular_membr_CFEM_dom"/>
</dbReference>
<dbReference type="EMBL" id="LSBJ02000007">
    <property type="protein sequence ID" value="OAQ61906.1"/>
    <property type="molecule type" value="Genomic_DNA"/>
</dbReference>
<dbReference type="GO" id="GO:0098552">
    <property type="term" value="C:side of membrane"/>
    <property type="evidence" value="ECO:0007669"/>
    <property type="project" value="UniProtKB-KW"/>
</dbReference>
<keyword evidence="12" id="KW-0449">Lipoprotein</keyword>
<feature type="disulfide bond" evidence="14">
    <location>
        <begin position="44"/>
        <end position="51"/>
    </location>
</feature>
<dbReference type="SMART" id="SM00747">
    <property type="entry name" value="CFEM"/>
    <property type="match status" value="1"/>
</dbReference>
<evidence type="ECO:0000256" key="14">
    <source>
        <dbReference type="PROSITE-ProRule" id="PRU01356"/>
    </source>
</evidence>
<dbReference type="Pfam" id="PF20684">
    <property type="entry name" value="Fung_rhodopsin"/>
    <property type="match status" value="1"/>
</dbReference>
<dbReference type="GO" id="GO:0005576">
    <property type="term" value="C:extracellular region"/>
    <property type="evidence" value="ECO:0007669"/>
    <property type="project" value="UniProtKB-SubCell"/>
</dbReference>
<sequence length="429" mass="47983">MLFAIWAVLASVVVVPVLADTSTGLTLPACAETCFTDALKTSDCSAGRVECLCTDAVLYGELVSCAKESCMPKDTLVTLNTTSTTCHLPIRDERPPLVRMAIAFLSVTSVIVGLRIYQRIWFRAGLNSDDHLIILSYLCGIPSTVILIVGLGGNGLGRDVWTVSFDQVTNFLYYMYINEVLYFTQVFTVKLSILAFYLRLFPGTTIRRLIWGTIGVTCSFILIYDFITIFQCQPVTHYWLGWTGEQEGRCLSVNALVWANAASSIFLDAWMLGLPLSQLRSLQLHWKKKIGVALMFSVGIFVTAVSILRLQFLVRFGSSANPTWDMYPTSYWSCVELNVSVCCACMPSMRLVLERLFPRMLGSTRDRLHDSPPISLSRHRRAIRSADPDPTSKIIQSREFQVEYFTDGEGSEGSRKEVSRWETSGRRAG</sequence>
<keyword evidence="8 17" id="KW-0732">Signal</keyword>
<comment type="caution">
    <text evidence="14">Lacks conserved residue(s) required for the propagation of feature annotation.</text>
</comment>
<organism evidence="19 20">
    <name type="scientific">Pochonia chlamydosporia 170</name>
    <dbReference type="NCBI Taxonomy" id="1380566"/>
    <lineage>
        <taxon>Eukaryota</taxon>
        <taxon>Fungi</taxon>
        <taxon>Dikarya</taxon>
        <taxon>Ascomycota</taxon>
        <taxon>Pezizomycotina</taxon>
        <taxon>Sordariomycetes</taxon>
        <taxon>Hypocreomycetidae</taxon>
        <taxon>Hypocreales</taxon>
        <taxon>Clavicipitaceae</taxon>
        <taxon>Pochonia</taxon>
    </lineage>
</organism>
<dbReference type="GeneID" id="28850238"/>
<evidence type="ECO:0000256" key="13">
    <source>
        <dbReference type="ARBA" id="ARBA00038359"/>
    </source>
</evidence>
<dbReference type="RefSeq" id="XP_022284158.1">
    <property type="nucleotide sequence ID" value="XM_022428554.1"/>
</dbReference>
<keyword evidence="9 16" id="KW-1133">Transmembrane helix</keyword>
<evidence type="ECO:0000256" key="8">
    <source>
        <dbReference type="ARBA" id="ARBA00022729"/>
    </source>
</evidence>
<evidence type="ECO:0000256" key="9">
    <source>
        <dbReference type="ARBA" id="ARBA00022989"/>
    </source>
</evidence>
<feature type="compositionally biased region" description="Basic and acidic residues" evidence="15">
    <location>
        <begin position="412"/>
        <end position="429"/>
    </location>
</feature>
<dbReference type="InterPro" id="IPR052337">
    <property type="entry name" value="SAT4-like"/>
</dbReference>
<evidence type="ECO:0000256" key="12">
    <source>
        <dbReference type="ARBA" id="ARBA00023288"/>
    </source>
</evidence>
<feature type="disulfide bond" evidence="14">
    <location>
        <begin position="30"/>
        <end position="70"/>
    </location>
</feature>
<dbReference type="PROSITE" id="PS52012">
    <property type="entry name" value="CFEM"/>
    <property type="match status" value="1"/>
</dbReference>
<dbReference type="KEGG" id="pchm:VFPPC_07375"/>
<feature type="transmembrane region" description="Helical" evidence="16">
    <location>
        <begin position="97"/>
        <end position="117"/>
    </location>
</feature>
<dbReference type="PANTHER" id="PTHR33048">
    <property type="entry name" value="PTH11-LIKE INTEGRAL MEMBRANE PROTEIN (AFU_ORTHOLOGUE AFUA_5G11245)"/>
    <property type="match status" value="1"/>
</dbReference>
<evidence type="ECO:0000256" key="4">
    <source>
        <dbReference type="ARBA" id="ARBA00010031"/>
    </source>
</evidence>
<protein>
    <submittedName>
        <fullName evidence="19">CFEM domain-containing protein</fullName>
    </submittedName>
</protein>
<evidence type="ECO:0000256" key="11">
    <source>
        <dbReference type="ARBA" id="ARBA00023157"/>
    </source>
</evidence>
<dbReference type="InterPro" id="IPR049326">
    <property type="entry name" value="Rhodopsin_dom_fungi"/>
</dbReference>
<dbReference type="PANTHER" id="PTHR33048:SF143">
    <property type="entry name" value="EXTRACELLULAR MEMBRANE PROTEIN CFEM DOMAIN-CONTAINING PROTEIN-RELATED"/>
    <property type="match status" value="1"/>
</dbReference>
<keyword evidence="10 16" id="KW-0472">Membrane</keyword>
<proteinExistence type="inferred from homology"/>
<feature type="signal peptide" evidence="17">
    <location>
        <begin position="1"/>
        <end position="19"/>
    </location>
</feature>
<evidence type="ECO:0000256" key="17">
    <source>
        <dbReference type="SAM" id="SignalP"/>
    </source>
</evidence>
<dbReference type="AlphaFoldDB" id="A0A179F8Y7"/>
<feature type="region of interest" description="Disordered" evidence="15">
    <location>
        <begin position="406"/>
        <end position="429"/>
    </location>
</feature>
<comment type="subcellular location">
    <subcellularLocation>
        <location evidence="2">Membrane</location>
        <topology evidence="2">Lipid-anchor</topology>
        <topology evidence="2">GPI-anchor</topology>
    </subcellularLocation>
    <subcellularLocation>
        <location evidence="1">Membrane</location>
        <topology evidence="1">Multi-pass membrane protein</topology>
    </subcellularLocation>
    <subcellularLocation>
        <location evidence="3">Secreted</location>
    </subcellularLocation>
</comment>
<feature type="transmembrane region" description="Helical" evidence="16">
    <location>
        <begin position="290"/>
        <end position="310"/>
    </location>
</feature>
<keyword evidence="7 16" id="KW-0812">Transmembrane</keyword>
<dbReference type="Pfam" id="PF05730">
    <property type="entry name" value="CFEM"/>
    <property type="match status" value="1"/>
</dbReference>
<dbReference type="Proteomes" id="UP000078397">
    <property type="component" value="Unassembled WGS sequence"/>
</dbReference>
<evidence type="ECO:0000256" key="5">
    <source>
        <dbReference type="ARBA" id="ARBA00022525"/>
    </source>
</evidence>
<dbReference type="OrthoDB" id="2496787at2759"/>
<evidence type="ECO:0000256" key="1">
    <source>
        <dbReference type="ARBA" id="ARBA00004141"/>
    </source>
</evidence>
<evidence type="ECO:0000256" key="3">
    <source>
        <dbReference type="ARBA" id="ARBA00004613"/>
    </source>
</evidence>
<accession>A0A179F8Y7</accession>
<keyword evidence="20" id="KW-1185">Reference proteome</keyword>
<evidence type="ECO:0000256" key="2">
    <source>
        <dbReference type="ARBA" id="ARBA00004589"/>
    </source>
</evidence>
<evidence type="ECO:0000256" key="7">
    <source>
        <dbReference type="ARBA" id="ARBA00022692"/>
    </source>
</evidence>
<comment type="similarity">
    <text evidence="13">Belongs to the SAT4 family.</text>
</comment>
<evidence type="ECO:0000256" key="10">
    <source>
        <dbReference type="ARBA" id="ARBA00023136"/>
    </source>
</evidence>
<name>A0A179F8Y7_METCM</name>
<feature type="domain" description="CFEM" evidence="18">
    <location>
        <begin position="1"/>
        <end position="110"/>
    </location>
</feature>
<feature type="chain" id="PRO_5008101450" evidence="17">
    <location>
        <begin position="20"/>
        <end position="429"/>
    </location>
</feature>
<evidence type="ECO:0000256" key="16">
    <source>
        <dbReference type="SAM" id="Phobius"/>
    </source>
</evidence>
<keyword evidence="5" id="KW-0964">Secreted</keyword>
<feature type="disulfide bond" evidence="14">
    <location>
        <begin position="53"/>
        <end position="86"/>
    </location>
</feature>
<keyword evidence="6" id="KW-0336">GPI-anchor</keyword>
<evidence type="ECO:0000313" key="20">
    <source>
        <dbReference type="Proteomes" id="UP000078397"/>
    </source>
</evidence>
<feature type="transmembrane region" description="Helical" evidence="16">
    <location>
        <begin position="251"/>
        <end position="270"/>
    </location>
</feature>
<comment type="caution">
    <text evidence="19">The sequence shown here is derived from an EMBL/GenBank/DDBJ whole genome shotgun (WGS) entry which is preliminary data.</text>
</comment>
<gene>
    <name evidence="19" type="ORF">VFPPC_07375</name>
</gene>
<keyword evidence="6" id="KW-0325">Glycoprotein</keyword>
<feature type="transmembrane region" description="Helical" evidence="16">
    <location>
        <begin position="132"/>
        <end position="153"/>
    </location>
</feature>
<evidence type="ECO:0000256" key="15">
    <source>
        <dbReference type="SAM" id="MobiDB-lite"/>
    </source>
</evidence>
<feature type="transmembrane region" description="Helical" evidence="16">
    <location>
        <begin position="209"/>
        <end position="231"/>
    </location>
</feature>
<reference evidence="19 20" key="1">
    <citation type="journal article" date="2016" name="PLoS Pathog.">
        <title>Biosynthesis of antibiotic leucinostatins in bio-control fungus Purpureocillium lilacinum and their inhibition on phytophthora revealed by genome mining.</title>
        <authorList>
            <person name="Wang G."/>
            <person name="Liu Z."/>
            <person name="Lin R."/>
            <person name="Li E."/>
            <person name="Mao Z."/>
            <person name="Ling J."/>
            <person name="Yang Y."/>
            <person name="Yin W.B."/>
            <person name="Xie B."/>
        </authorList>
    </citation>
    <scope>NUCLEOTIDE SEQUENCE [LARGE SCALE GENOMIC DNA]</scope>
    <source>
        <strain evidence="19">170</strain>
    </source>
</reference>
<evidence type="ECO:0000256" key="6">
    <source>
        <dbReference type="ARBA" id="ARBA00022622"/>
    </source>
</evidence>
<feature type="transmembrane region" description="Helical" evidence="16">
    <location>
        <begin position="173"/>
        <end position="197"/>
    </location>
</feature>
<dbReference type="STRING" id="1380566.A0A179F8Y7"/>
<evidence type="ECO:0000259" key="18">
    <source>
        <dbReference type="PROSITE" id="PS52012"/>
    </source>
</evidence>
<keyword evidence="11 14" id="KW-1015">Disulfide bond</keyword>